<dbReference type="PROSITE" id="PS00523">
    <property type="entry name" value="SULFATASE_1"/>
    <property type="match status" value="1"/>
</dbReference>
<evidence type="ECO:0000256" key="3">
    <source>
        <dbReference type="ARBA" id="ARBA00022723"/>
    </source>
</evidence>
<keyword evidence="3" id="KW-0479">Metal-binding</keyword>
<dbReference type="AlphaFoldDB" id="A0A812VRT5"/>
<dbReference type="SUPFAM" id="SSF160631">
    <property type="entry name" value="SMI1/KNR4-like"/>
    <property type="match status" value="1"/>
</dbReference>
<keyword evidence="4 7" id="KW-0732">Signal</keyword>
<keyword evidence="10" id="KW-1185">Reference proteome</keyword>
<comment type="caution">
    <text evidence="9">The sequence shown here is derived from an EMBL/GenBank/DDBJ whole genome shotgun (WGS) entry which is preliminary data.</text>
</comment>
<dbReference type="InterPro" id="IPR037883">
    <property type="entry name" value="Knr4/Smi1-like_sf"/>
</dbReference>
<evidence type="ECO:0000256" key="6">
    <source>
        <dbReference type="ARBA" id="ARBA00022837"/>
    </source>
</evidence>
<feature type="domain" description="Sulfatase N-terminal" evidence="8">
    <location>
        <begin position="36"/>
        <end position="394"/>
    </location>
</feature>
<comment type="similarity">
    <text evidence="2">Belongs to the sulfatase family.</text>
</comment>
<dbReference type="PANTHER" id="PTHR45953">
    <property type="entry name" value="IDURONATE 2-SULFATASE"/>
    <property type="match status" value="1"/>
</dbReference>
<name>A0A812VRT5_SYMPI</name>
<evidence type="ECO:0000256" key="7">
    <source>
        <dbReference type="SAM" id="SignalP"/>
    </source>
</evidence>
<gene>
    <name evidence="9" type="ORF">SPIL2461_LOCUS17153</name>
</gene>
<dbReference type="EMBL" id="CAJNIZ010042979">
    <property type="protein sequence ID" value="CAE7645505.1"/>
    <property type="molecule type" value="Genomic_DNA"/>
</dbReference>
<dbReference type="SUPFAM" id="SSF53649">
    <property type="entry name" value="Alkaline phosphatase-like"/>
    <property type="match status" value="1"/>
</dbReference>
<dbReference type="Gene3D" id="3.40.720.10">
    <property type="entry name" value="Alkaline Phosphatase, subunit A"/>
    <property type="match status" value="1"/>
</dbReference>
<evidence type="ECO:0000256" key="2">
    <source>
        <dbReference type="ARBA" id="ARBA00008779"/>
    </source>
</evidence>
<dbReference type="GO" id="GO:0046872">
    <property type="term" value="F:metal ion binding"/>
    <property type="evidence" value="ECO:0007669"/>
    <property type="project" value="UniProtKB-KW"/>
</dbReference>
<organism evidence="9 10">
    <name type="scientific">Symbiodinium pilosum</name>
    <name type="common">Dinoflagellate</name>
    <dbReference type="NCBI Taxonomy" id="2952"/>
    <lineage>
        <taxon>Eukaryota</taxon>
        <taxon>Sar</taxon>
        <taxon>Alveolata</taxon>
        <taxon>Dinophyceae</taxon>
        <taxon>Suessiales</taxon>
        <taxon>Symbiodiniaceae</taxon>
        <taxon>Symbiodinium</taxon>
    </lineage>
</organism>
<reference evidence="9" key="1">
    <citation type="submission" date="2021-02" db="EMBL/GenBank/DDBJ databases">
        <authorList>
            <person name="Dougan E. K."/>
            <person name="Rhodes N."/>
            <person name="Thang M."/>
            <person name="Chan C."/>
        </authorList>
    </citation>
    <scope>NUCLEOTIDE SEQUENCE</scope>
</reference>
<proteinExistence type="inferred from homology"/>
<keyword evidence="5" id="KW-0378">Hydrolase</keyword>
<evidence type="ECO:0000256" key="4">
    <source>
        <dbReference type="ARBA" id="ARBA00022729"/>
    </source>
</evidence>
<dbReference type="InterPro" id="IPR017850">
    <property type="entry name" value="Alkaline_phosphatase_core_sf"/>
</dbReference>
<dbReference type="GO" id="GO:0005737">
    <property type="term" value="C:cytoplasm"/>
    <property type="evidence" value="ECO:0007669"/>
    <property type="project" value="TreeGrafter"/>
</dbReference>
<dbReference type="GO" id="GO:0004423">
    <property type="term" value="F:iduronate-2-sulfatase activity"/>
    <property type="evidence" value="ECO:0007669"/>
    <property type="project" value="InterPro"/>
</dbReference>
<accession>A0A812VRT5</accession>
<dbReference type="PANTHER" id="PTHR45953:SF1">
    <property type="entry name" value="IDURONATE 2-SULFATASE"/>
    <property type="match status" value="1"/>
</dbReference>
<feature type="chain" id="PRO_5032977934" description="Sulfatase N-terminal domain-containing protein" evidence="7">
    <location>
        <begin position="35"/>
        <end position="735"/>
    </location>
</feature>
<dbReference type="InterPro" id="IPR035874">
    <property type="entry name" value="IDS"/>
</dbReference>
<evidence type="ECO:0000259" key="8">
    <source>
        <dbReference type="Pfam" id="PF00884"/>
    </source>
</evidence>
<dbReference type="Proteomes" id="UP000649617">
    <property type="component" value="Unassembled WGS sequence"/>
</dbReference>
<evidence type="ECO:0000256" key="1">
    <source>
        <dbReference type="ARBA" id="ARBA00001913"/>
    </source>
</evidence>
<protein>
    <recommendedName>
        <fullName evidence="8">Sulfatase N-terminal domain-containing protein</fullName>
    </recommendedName>
</protein>
<evidence type="ECO:0000313" key="9">
    <source>
        <dbReference type="EMBL" id="CAE7645505.1"/>
    </source>
</evidence>
<evidence type="ECO:0000313" key="10">
    <source>
        <dbReference type="Proteomes" id="UP000649617"/>
    </source>
</evidence>
<dbReference type="OrthoDB" id="186522at2759"/>
<sequence length="735" mass="81952">MSPTAFRSMPALRFTPALVAFVLLLTFVAAPAAAAPNVLLICVDDLKPTLGCYGDTLAKSPNIDRLADRGLRFDKAYTNQAVCAPSRNALMTGSRCTSLGIYNLSVNFRAAVPNAVTLPQFFKQHGYRAEAVGKILHTGHGNHDDQASWSVPTQIEPVVEYLDPDSTGGELTREEAFFENKRLGSIGQLPRGAAWEVVDADDDAYADGRIAQAGVERLRAAKDRQQPLFLALGFVKPHLPFTPPKKYWDLYDPAQFAMPEFRADPAGAPRFAGKGGIEVANYAPLPANGRLNDDLTRQMMHGYYASVSYIDAQIGKVLDELDALGLRDDTLIVLWGDHGWHLGDHGYWTKHTNYEQANRIPLLVVAPGVTRPATATEQLAETVDLYPTLAALAGLPTPTGPQPIDGVDLTPVLRDPTARVRDHAYAVYERGRNRVGRNIRTDRYRLVEWKRPGADPDTAELELYDYQQDPLETENLATHRPEVVKELLEILYTHPEAKPAVESSDFPLPPAYKEFVIRYGNAELYRYNSNYYLTVFAGPREAESAEGEGLIQIGRTWTSVVYFKESRLVTGSESPVYEWYYGGLRQTANGFEEWLQAKCAAARKRFTKKQWRALEEGPPPFTERELAITEARKLFRWWIVGIAPNEDLRFEIHNGSTMVLPYVSVGIRGKLRPPKTGPLHGGGYIPTASILPGETGTIEYDCYKQFVAPEDTDVFALPEPGPEDREQYWEFKAMT</sequence>
<evidence type="ECO:0000256" key="5">
    <source>
        <dbReference type="ARBA" id="ARBA00022801"/>
    </source>
</evidence>
<dbReference type="CDD" id="cd16030">
    <property type="entry name" value="iduronate-2-sulfatase"/>
    <property type="match status" value="1"/>
</dbReference>
<comment type="cofactor">
    <cofactor evidence="1">
        <name>Ca(2+)</name>
        <dbReference type="ChEBI" id="CHEBI:29108"/>
    </cofactor>
</comment>
<dbReference type="InterPro" id="IPR000917">
    <property type="entry name" value="Sulfatase_N"/>
</dbReference>
<dbReference type="Pfam" id="PF00884">
    <property type="entry name" value="Sulfatase"/>
    <property type="match status" value="1"/>
</dbReference>
<dbReference type="InterPro" id="IPR024607">
    <property type="entry name" value="Sulfatase_CS"/>
</dbReference>
<keyword evidence="6" id="KW-0106">Calcium</keyword>
<feature type="signal peptide" evidence="7">
    <location>
        <begin position="1"/>
        <end position="34"/>
    </location>
</feature>